<proteinExistence type="predicted"/>
<keyword evidence="4" id="KW-0255">Endonuclease</keyword>
<dbReference type="GO" id="GO:0003964">
    <property type="term" value="F:RNA-directed DNA polymerase activity"/>
    <property type="evidence" value="ECO:0007669"/>
    <property type="project" value="UniProtKB-KW"/>
</dbReference>
<dbReference type="PROSITE" id="PS50994">
    <property type="entry name" value="INTEGRASE"/>
    <property type="match status" value="1"/>
</dbReference>
<evidence type="ECO:0000256" key="5">
    <source>
        <dbReference type="ARBA" id="ARBA00022801"/>
    </source>
</evidence>
<evidence type="ECO:0000256" key="3">
    <source>
        <dbReference type="ARBA" id="ARBA00022722"/>
    </source>
</evidence>
<dbReference type="Proteomes" id="UP000585614">
    <property type="component" value="Unassembled WGS sequence"/>
</dbReference>
<dbReference type="PANTHER" id="PTHR41694:SF5">
    <property type="entry name" value="RIBONUCLEASE H"/>
    <property type="match status" value="1"/>
</dbReference>
<feature type="domain" description="Integrase catalytic" evidence="7">
    <location>
        <begin position="172"/>
        <end position="267"/>
    </location>
</feature>
<protein>
    <recommendedName>
        <fullName evidence="7">Integrase catalytic domain-containing protein</fullName>
    </recommendedName>
</protein>
<dbReference type="SUPFAM" id="SSF50630">
    <property type="entry name" value="Acid proteases"/>
    <property type="match status" value="1"/>
</dbReference>
<organism evidence="8 9">
    <name type="scientific">Rhinolophus ferrumequinum</name>
    <name type="common">Greater horseshoe bat</name>
    <dbReference type="NCBI Taxonomy" id="59479"/>
    <lineage>
        <taxon>Eukaryota</taxon>
        <taxon>Metazoa</taxon>
        <taxon>Chordata</taxon>
        <taxon>Craniata</taxon>
        <taxon>Vertebrata</taxon>
        <taxon>Euteleostomi</taxon>
        <taxon>Mammalia</taxon>
        <taxon>Eutheria</taxon>
        <taxon>Laurasiatheria</taxon>
        <taxon>Chiroptera</taxon>
        <taxon>Yinpterochiroptera</taxon>
        <taxon>Rhinolophoidea</taxon>
        <taxon>Rhinolophidae</taxon>
        <taxon>Rhinolophinae</taxon>
        <taxon>Rhinolophus</taxon>
    </lineage>
</organism>
<evidence type="ECO:0000256" key="2">
    <source>
        <dbReference type="ARBA" id="ARBA00022695"/>
    </source>
</evidence>
<dbReference type="EMBL" id="JACAGC010000005">
    <property type="protein sequence ID" value="KAF6364765.1"/>
    <property type="molecule type" value="Genomic_DNA"/>
</dbReference>
<sequence>MPVAPLGDHRVTIMGTSGDQAKRRPFCQARTCKLGGHTMTHEFLYLPDCPIPLLGRDLLTKLGAQISFEPSGQASMSLQPPSEGLILSITTPREEEWRLYGTGSVEQNPEAYRADFPEVWAEGKTALEGLLAKNFYISQLSALRKPIGERCLTCAKSNPTSSPSPIPGIQRSGAAPFEDVKVDFTNMTNCRGTKYLPVLVCTYSGWVKVFPTQTEKSCEVAKVPLREIIPRYGIPLPIHSDNRPAFIAELLQTVTRAMGINWRLHTA</sequence>
<dbReference type="GO" id="GO:0015074">
    <property type="term" value="P:DNA integration"/>
    <property type="evidence" value="ECO:0007669"/>
    <property type="project" value="InterPro"/>
</dbReference>
<dbReference type="GO" id="GO:0003676">
    <property type="term" value="F:nucleic acid binding"/>
    <property type="evidence" value="ECO:0007669"/>
    <property type="project" value="InterPro"/>
</dbReference>
<keyword evidence="2" id="KW-0548">Nucleotidyltransferase</keyword>
<dbReference type="AlphaFoldDB" id="A0A7J7YSG0"/>
<evidence type="ECO:0000256" key="1">
    <source>
        <dbReference type="ARBA" id="ARBA00022679"/>
    </source>
</evidence>
<evidence type="ECO:0000313" key="8">
    <source>
        <dbReference type="EMBL" id="KAF6364765.1"/>
    </source>
</evidence>
<dbReference type="InterPro" id="IPR018061">
    <property type="entry name" value="Retropepsins"/>
</dbReference>
<dbReference type="InterPro" id="IPR001584">
    <property type="entry name" value="Integrase_cat-core"/>
</dbReference>
<dbReference type="InterPro" id="IPR021109">
    <property type="entry name" value="Peptidase_aspartic_dom_sf"/>
</dbReference>
<dbReference type="InterPro" id="IPR012337">
    <property type="entry name" value="RNaseH-like_sf"/>
</dbReference>
<dbReference type="InterPro" id="IPR036397">
    <property type="entry name" value="RNaseH_sf"/>
</dbReference>
<dbReference type="Pfam" id="PF00665">
    <property type="entry name" value="rve"/>
    <property type="match status" value="1"/>
</dbReference>
<dbReference type="Pfam" id="PF00077">
    <property type="entry name" value="RVP"/>
    <property type="match status" value="1"/>
</dbReference>
<dbReference type="SUPFAM" id="SSF53098">
    <property type="entry name" value="Ribonuclease H-like"/>
    <property type="match status" value="1"/>
</dbReference>
<keyword evidence="5" id="KW-0378">Hydrolase</keyword>
<evidence type="ECO:0000256" key="4">
    <source>
        <dbReference type="ARBA" id="ARBA00022759"/>
    </source>
</evidence>
<dbReference type="GO" id="GO:0004519">
    <property type="term" value="F:endonuclease activity"/>
    <property type="evidence" value="ECO:0007669"/>
    <property type="project" value="UniProtKB-KW"/>
</dbReference>
<dbReference type="Gene3D" id="2.40.70.10">
    <property type="entry name" value="Acid Proteases"/>
    <property type="match status" value="1"/>
</dbReference>
<comment type="caution">
    <text evidence="8">The sequence shown here is derived from an EMBL/GenBank/DDBJ whole genome shotgun (WGS) entry which is preliminary data.</text>
</comment>
<dbReference type="PANTHER" id="PTHR41694">
    <property type="entry name" value="ENDOGENOUS RETROVIRUS GROUP K MEMBER POL PROTEIN"/>
    <property type="match status" value="1"/>
</dbReference>
<keyword evidence="6" id="KW-0695">RNA-directed DNA polymerase</keyword>
<keyword evidence="1" id="KW-0808">Transferase</keyword>
<dbReference type="GO" id="GO:0016787">
    <property type="term" value="F:hydrolase activity"/>
    <property type="evidence" value="ECO:0007669"/>
    <property type="project" value="UniProtKB-KW"/>
</dbReference>
<gene>
    <name evidence="8" type="ORF">mRhiFer1_009883</name>
</gene>
<keyword evidence="3" id="KW-0540">Nuclease</keyword>
<name>A0A7J7YSG0_RHIFE</name>
<evidence type="ECO:0000259" key="7">
    <source>
        <dbReference type="PROSITE" id="PS50994"/>
    </source>
</evidence>
<evidence type="ECO:0000313" key="9">
    <source>
        <dbReference type="Proteomes" id="UP000585614"/>
    </source>
</evidence>
<reference evidence="8 9" key="1">
    <citation type="journal article" date="2020" name="Nature">
        <title>Six reference-quality genomes reveal evolution of bat adaptations.</title>
        <authorList>
            <person name="Jebb D."/>
            <person name="Huang Z."/>
            <person name="Pippel M."/>
            <person name="Hughes G.M."/>
            <person name="Lavrichenko K."/>
            <person name="Devanna P."/>
            <person name="Winkler S."/>
            <person name="Jermiin L.S."/>
            <person name="Skirmuntt E.C."/>
            <person name="Katzourakis A."/>
            <person name="Burkitt-Gray L."/>
            <person name="Ray D.A."/>
            <person name="Sullivan K.A.M."/>
            <person name="Roscito J.G."/>
            <person name="Kirilenko B.M."/>
            <person name="Davalos L.M."/>
            <person name="Corthals A.P."/>
            <person name="Power M.L."/>
            <person name="Jones G."/>
            <person name="Ransome R.D."/>
            <person name="Dechmann D.K.N."/>
            <person name="Locatelli A.G."/>
            <person name="Puechmaille S.J."/>
            <person name="Fedrigo O."/>
            <person name="Jarvis E.D."/>
            <person name="Hiller M."/>
            <person name="Vernes S.C."/>
            <person name="Myers E.W."/>
            <person name="Teeling E.C."/>
        </authorList>
    </citation>
    <scope>NUCLEOTIDE SEQUENCE [LARGE SCALE GENOMIC DNA]</scope>
    <source>
        <strain evidence="8">MRhiFer1</strain>
        <tissue evidence="8">Lung</tissue>
    </source>
</reference>
<evidence type="ECO:0000256" key="6">
    <source>
        <dbReference type="ARBA" id="ARBA00022918"/>
    </source>
</evidence>
<dbReference type="Gene3D" id="3.30.420.10">
    <property type="entry name" value="Ribonuclease H-like superfamily/Ribonuclease H"/>
    <property type="match status" value="1"/>
</dbReference>
<accession>A0A7J7YSG0</accession>